<dbReference type="Proteomes" id="UP000245626">
    <property type="component" value="Unassembled WGS sequence"/>
</dbReference>
<sequence length="314" mass="35164">MITLAMAAATSEPNLLARAWTKEELLYSPYGYRPVLSAPVLFTALYAISAVWHFVQNLQYRQWWLLTLTFGCLFEMVGNACRVFGHFKPFNSDVYTAMQTILVITPALFAAIDFAILGRLATLFPSRYSLVNPKWIVPFFVVLDVASIAVQGGGSGVAASAQSEREDTTFGGNIVVAGLAIQLVGYLLFDLLLFIFVRRCIRDPPAKLWTREIKTFIAATATSSLLIFIRSLFRLIEMIVGWEGVIAKSEWTFYTFDAAMVTLAVFIFNIWNPAKYLPRDFSWSKSNRSDETSEQFGLESGKFIPQSSKDSESS</sequence>
<organism evidence="1 2">
    <name type="scientific">Violaceomyces palustris</name>
    <dbReference type="NCBI Taxonomy" id="1673888"/>
    <lineage>
        <taxon>Eukaryota</taxon>
        <taxon>Fungi</taxon>
        <taxon>Dikarya</taxon>
        <taxon>Basidiomycota</taxon>
        <taxon>Ustilaginomycotina</taxon>
        <taxon>Ustilaginomycetes</taxon>
        <taxon>Violaceomycetales</taxon>
        <taxon>Violaceomycetaceae</taxon>
        <taxon>Violaceomyces</taxon>
    </lineage>
</organism>
<evidence type="ECO:0000313" key="2">
    <source>
        <dbReference type="Proteomes" id="UP000245626"/>
    </source>
</evidence>
<dbReference type="EMBL" id="KZ819922">
    <property type="protein sequence ID" value="PWN50532.1"/>
    <property type="molecule type" value="Genomic_DNA"/>
</dbReference>
<reference evidence="1 2" key="1">
    <citation type="journal article" date="2018" name="Mol. Biol. Evol.">
        <title>Broad Genomic Sampling Reveals a Smut Pathogenic Ancestry of the Fungal Clade Ustilaginomycotina.</title>
        <authorList>
            <person name="Kijpornyongpan T."/>
            <person name="Mondo S.J."/>
            <person name="Barry K."/>
            <person name="Sandor L."/>
            <person name="Lee J."/>
            <person name="Lipzen A."/>
            <person name="Pangilinan J."/>
            <person name="LaButti K."/>
            <person name="Hainaut M."/>
            <person name="Henrissat B."/>
            <person name="Grigoriev I.V."/>
            <person name="Spatafora J.W."/>
            <person name="Aime M.C."/>
        </authorList>
    </citation>
    <scope>NUCLEOTIDE SEQUENCE [LARGE SCALE GENOMIC DNA]</scope>
    <source>
        <strain evidence="1 2">SA 807</strain>
    </source>
</reference>
<keyword evidence="2" id="KW-1185">Reference proteome</keyword>
<evidence type="ECO:0000313" key="1">
    <source>
        <dbReference type="EMBL" id="PWN50532.1"/>
    </source>
</evidence>
<proteinExistence type="predicted"/>
<name>A0ACD0NXN1_9BASI</name>
<protein>
    <submittedName>
        <fullName evidence="1">RTA1-domain-containing protein</fullName>
    </submittedName>
</protein>
<accession>A0ACD0NXN1</accession>
<gene>
    <name evidence="1" type="ORF">IE53DRAFT_90993</name>
</gene>